<dbReference type="Pfam" id="PF05402">
    <property type="entry name" value="PqqD"/>
    <property type="match status" value="1"/>
</dbReference>
<evidence type="ECO:0000313" key="2">
    <source>
        <dbReference type="Proteomes" id="UP000185841"/>
    </source>
</evidence>
<name>A0A1N6UXK3_AQUAC</name>
<sequence length="73" mass="8095">MDGDIVMMHIKSGQYFGISGVGPRIWALLEHPTTLDELTSAIVNEYMVDEQTCRTDIQVFVKALLDQGAAQII</sequence>
<reference evidence="1 2" key="1">
    <citation type="submission" date="2017-01" db="EMBL/GenBank/DDBJ databases">
        <authorList>
            <person name="Mah S.A."/>
            <person name="Swanson W.J."/>
            <person name="Moy G.W."/>
            <person name="Vacquier V.D."/>
        </authorList>
    </citation>
    <scope>NUCLEOTIDE SEQUENCE [LARGE SCALE GENOMIC DNA]</scope>
    <source>
        <strain evidence="1 2">RU36E</strain>
    </source>
</reference>
<organism evidence="1 2">
    <name type="scientific">Aquipseudomonas alcaligenes</name>
    <name type="common">Pseudomonas alcaligenes</name>
    <dbReference type="NCBI Taxonomy" id="43263"/>
    <lineage>
        <taxon>Bacteria</taxon>
        <taxon>Pseudomonadati</taxon>
        <taxon>Pseudomonadota</taxon>
        <taxon>Gammaproteobacteria</taxon>
        <taxon>Pseudomonadales</taxon>
        <taxon>Pseudomonadaceae</taxon>
        <taxon>Aquipseudomonas</taxon>
    </lineage>
</organism>
<dbReference type="InterPro" id="IPR041881">
    <property type="entry name" value="PqqD_sf"/>
</dbReference>
<dbReference type="Proteomes" id="UP000185841">
    <property type="component" value="Unassembled WGS sequence"/>
</dbReference>
<dbReference type="AlphaFoldDB" id="A0A1N6UXK3"/>
<protein>
    <submittedName>
        <fullName evidence="1">Coenzyme PQQ synthesis protein D (PqqD)</fullName>
    </submittedName>
</protein>
<proteinExistence type="predicted"/>
<accession>A0A1N6UXK3</accession>
<dbReference type="Gene3D" id="1.10.10.1150">
    <property type="entry name" value="Coenzyme PQQ synthesis protein D (PqqD)"/>
    <property type="match status" value="1"/>
</dbReference>
<dbReference type="EMBL" id="FTMP01000007">
    <property type="protein sequence ID" value="SIQ70317.1"/>
    <property type="molecule type" value="Genomic_DNA"/>
</dbReference>
<evidence type="ECO:0000313" key="1">
    <source>
        <dbReference type="EMBL" id="SIQ70317.1"/>
    </source>
</evidence>
<dbReference type="InterPro" id="IPR008792">
    <property type="entry name" value="PQQD"/>
</dbReference>
<gene>
    <name evidence="1" type="ORF">SAMN05878282_1078</name>
</gene>